<evidence type="ECO:0000256" key="5">
    <source>
        <dbReference type="ARBA" id="ARBA00023284"/>
    </source>
</evidence>
<name>A0A2S9GUT5_9BURK</name>
<dbReference type="PANTHER" id="PTHR30111">
    <property type="entry name" value="33 KDA CHAPERONIN"/>
    <property type="match status" value="1"/>
</dbReference>
<evidence type="ECO:0000313" key="7">
    <source>
        <dbReference type="Proteomes" id="UP000237839"/>
    </source>
</evidence>
<dbReference type="SUPFAM" id="SSF118352">
    <property type="entry name" value="HSP33 redox switch-like"/>
    <property type="match status" value="1"/>
</dbReference>
<dbReference type="RefSeq" id="WP_105533500.1">
    <property type="nucleotide sequence ID" value="NZ_PUGF01000022.1"/>
</dbReference>
<keyword evidence="2" id="KW-0862">Zinc</keyword>
<evidence type="ECO:0000256" key="2">
    <source>
        <dbReference type="ARBA" id="ARBA00022833"/>
    </source>
</evidence>
<dbReference type="GO" id="GO:0042026">
    <property type="term" value="P:protein refolding"/>
    <property type="evidence" value="ECO:0007669"/>
    <property type="project" value="TreeGrafter"/>
</dbReference>
<dbReference type="Pfam" id="PF01430">
    <property type="entry name" value="HSP33"/>
    <property type="match status" value="1"/>
</dbReference>
<keyword evidence="4" id="KW-0143">Chaperone</keyword>
<dbReference type="SUPFAM" id="SSF64397">
    <property type="entry name" value="Hsp33 domain"/>
    <property type="match status" value="1"/>
</dbReference>
<gene>
    <name evidence="6" type="ORF">S2091_3749</name>
</gene>
<dbReference type="GO" id="GO:0005737">
    <property type="term" value="C:cytoplasm"/>
    <property type="evidence" value="ECO:0007669"/>
    <property type="project" value="InterPro"/>
</dbReference>
<dbReference type="NCBIfam" id="NF001033">
    <property type="entry name" value="PRK00114.1"/>
    <property type="match status" value="1"/>
</dbReference>
<accession>A0A2S9GUT5</accession>
<reference evidence="6 7" key="1">
    <citation type="submission" date="2018-02" db="EMBL/GenBank/DDBJ databases">
        <title>Solimicrobium silvestre gen. nov., sp. nov., isolated from alpine forest soil.</title>
        <authorList>
            <person name="Margesin R."/>
            <person name="Albuquerque L."/>
            <person name="Zhang D.-C."/>
            <person name="Froufe H.J.C."/>
            <person name="Severino R."/>
            <person name="Roxo I."/>
            <person name="Egas C."/>
            <person name="Da Costa M.S."/>
        </authorList>
    </citation>
    <scope>NUCLEOTIDE SEQUENCE [LARGE SCALE GENOMIC DNA]</scope>
    <source>
        <strain evidence="6 7">S20-91</strain>
    </source>
</reference>
<dbReference type="InterPro" id="IPR016154">
    <property type="entry name" value="Heat_shock_Hsp33_C"/>
</dbReference>
<keyword evidence="3" id="KW-1015">Disulfide bond</keyword>
<sequence>MTDTLQKFMFDDATVRGELVELNATWKQVLTHHNYPLPVQNLLGELTCAAALLCANLKFDGSMIMQIHGEGAIKLLVVECDNQLQVRAMAKLAENAHIADNASLSELVNANGHGRFVITLDPNNKVPGQQAYQGIVPLEGDSIAAVIENYMKQSEQLDTKLWLASDSEVSRGMLLQRLPCHGGSATHATHDEELSQAESAEQAWTRACLLGNTLKRDELLSASTATLLHRLFWEETLRIFEPQDITFSCSCSREKVGNMLVMLGKEEVTEAVNSLGKLDINCDFCGKPYSFDAVDCTQLFLSPEIKINPEVDRTH</sequence>
<organism evidence="6 7">
    <name type="scientific">Solimicrobium silvestre</name>
    <dbReference type="NCBI Taxonomy" id="2099400"/>
    <lineage>
        <taxon>Bacteria</taxon>
        <taxon>Pseudomonadati</taxon>
        <taxon>Pseudomonadota</taxon>
        <taxon>Betaproteobacteria</taxon>
        <taxon>Burkholderiales</taxon>
        <taxon>Oxalobacteraceae</taxon>
        <taxon>Solimicrobium</taxon>
    </lineage>
</organism>
<keyword evidence="1" id="KW-0963">Cytoplasm</keyword>
<protein>
    <submittedName>
        <fullName evidence="6">Disulfide bond chaperones of the HSP33 family</fullName>
    </submittedName>
</protein>
<dbReference type="CDD" id="cd00498">
    <property type="entry name" value="Hsp33"/>
    <property type="match status" value="1"/>
</dbReference>
<dbReference type="Gene3D" id="3.55.30.10">
    <property type="entry name" value="Hsp33 domain"/>
    <property type="match status" value="1"/>
</dbReference>
<evidence type="ECO:0000313" key="6">
    <source>
        <dbReference type="EMBL" id="PRC91471.1"/>
    </source>
</evidence>
<dbReference type="OrthoDB" id="9793753at2"/>
<dbReference type="AlphaFoldDB" id="A0A2S9GUT5"/>
<dbReference type="Gene3D" id="3.90.1280.10">
    <property type="entry name" value="HSP33 redox switch-like"/>
    <property type="match status" value="1"/>
</dbReference>
<dbReference type="GO" id="GO:0044183">
    <property type="term" value="F:protein folding chaperone"/>
    <property type="evidence" value="ECO:0007669"/>
    <property type="project" value="TreeGrafter"/>
</dbReference>
<keyword evidence="5" id="KW-0676">Redox-active center</keyword>
<keyword evidence="7" id="KW-1185">Reference proteome</keyword>
<dbReference type="PIRSF" id="PIRSF005261">
    <property type="entry name" value="Heat_shock_Hsp33"/>
    <property type="match status" value="1"/>
</dbReference>
<comment type="caution">
    <text evidence="6">The sequence shown here is derived from an EMBL/GenBank/DDBJ whole genome shotgun (WGS) entry which is preliminary data.</text>
</comment>
<evidence type="ECO:0000256" key="4">
    <source>
        <dbReference type="ARBA" id="ARBA00023186"/>
    </source>
</evidence>
<dbReference type="GO" id="GO:0051082">
    <property type="term" value="F:unfolded protein binding"/>
    <property type="evidence" value="ECO:0007669"/>
    <property type="project" value="InterPro"/>
</dbReference>
<evidence type="ECO:0000256" key="3">
    <source>
        <dbReference type="ARBA" id="ARBA00023157"/>
    </source>
</evidence>
<dbReference type="InterPro" id="IPR023212">
    <property type="entry name" value="Hsp33_helix_hairpin_bin_dom_sf"/>
</dbReference>
<dbReference type="InterPro" id="IPR016153">
    <property type="entry name" value="Heat_shock_Hsp33_N"/>
</dbReference>
<proteinExistence type="predicted"/>
<dbReference type="Gene3D" id="1.10.287.480">
    <property type="entry name" value="helix hairpin bin"/>
    <property type="match status" value="1"/>
</dbReference>
<evidence type="ECO:0000256" key="1">
    <source>
        <dbReference type="ARBA" id="ARBA00022490"/>
    </source>
</evidence>
<dbReference type="Proteomes" id="UP000237839">
    <property type="component" value="Unassembled WGS sequence"/>
</dbReference>
<dbReference type="EMBL" id="PUGF01000022">
    <property type="protein sequence ID" value="PRC91471.1"/>
    <property type="molecule type" value="Genomic_DNA"/>
</dbReference>
<dbReference type="PANTHER" id="PTHR30111:SF1">
    <property type="entry name" value="33 KDA CHAPERONIN"/>
    <property type="match status" value="1"/>
</dbReference>
<dbReference type="InterPro" id="IPR000397">
    <property type="entry name" value="Heat_shock_Hsp33"/>
</dbReference>